<dbReference type="KEGG" id="ttz:FHG85_03320"/>
<keyword evidence="2" id="KW-1185">Reference proteome</keyword>
<accession>A0A7D3XYN9</accession>
<evidence type="ECO:0000313" key="2">
    <source>
        <dbReference type="Proteomes" id="UP000500961"/>
    </source>
</evidence>
<protein>
    <submittedName>
        <fullName evidence="1">DUF4831 family protein</fullName>
    </submittedName>
</protein>
<dbReference type="AlphaFoldDB" id="A0A7D3XYN9"/>
<proteinExistence type="predicted"/>
<dbReference type="Pfam" id="PF16115">
    <property type="entry name" value="DUF4831"/>
    <property type="match status" value="1"/>
</dbReference>
<organism evidence="1 2">
    <name type="scientific">Tenuifilum thalassicum</name>
    <dbReference type="NCBI Taxonomy" id="2590900"/>
    <lineage>
        <taxon>Bacteria</taxon>
        <taxon>Pseudomonadati</taxon>
        <taxon>Bacteroidota</taxon>
        <taxon>Bacteroidia</taxon>
        <taxon>Bacteroidales</taxon>
        <taxon>Tenuifilaceae</taxon>
        <taxon>Tenuifilum</taxon>
    </lineage>
</organism>
<dbReference type="InterPro" id="IPR032265">
    <property type="entry name" value="DUF4831"/>
</dbReference>
<sequence>MCNGYSKLYLQSISTFNKKMRIKNISMIVAIALLAGCNTKTVQVQPADNLNYSEAATFYSLPRSVIYVNVKCERRIFIPGPYANFTKKYLGIDGVVSEPKTTYSIKYIDFDIQVETDPSAIYAVLPTKNGYGNYLKLNEHGLVLPIDANAFGKTIKSSKKESIENTIVFKDLSYKPFIEKKKATFYGRVLNDSVFTRVPIKKTMVVEKNIEEKAKEAAEFIFNLRERRLEFLTTDVDQPFSGDAITEILNEIQRLEDEYLSLFIGKTYTSYSTQTFSYVPTNSEGESTILFRFSESKGILPQTDLSGRPILLEVEVPNTSLLDSAYKSLNTRIQKDELTRFYYRVPAYTNISVVDGSEVLAKRRVAIYQYGPIFSLPINYPER</sequence>
<dbReference type="Proteomes" id="UP000500961">
    <property type="component" value="Chromosome"/>
</dbReference>
<evidence type="ECO:0000313" key="1">
    <source>
        <dbReference type="EMBL" id="QKG79333.1"/>
    </source>
</evidence>
<dbReference type="EMBL" id="CP041345">
    <property type="protein sequence ID" value="QKG79333.1"/>
    <property type="molecule type" value="Genomic_DNA"/>
</dbReference>
<reference evidence="1 2" key="1">
    <citation type="submission" date="2019-07" db="EMBL/GenBank/DDBJ databases">
        <title>Thalassofilum flectens gen. nov., sp. nov., a novel moderate thermophilic anaerobe from a shallow sea hot spring in Kunashir Island (Russia), representing a new family in the order Bacteroidales, and proposal of Thalassofilacea fam. nov.</title>
        <authorList>
            <person name="Kochetkova T.V."/>
            <person name="Podosokorskaya O.A."/>
            <person name="Novikov A."/>
            <person name="Elcheninov A.G."/>
            <person name="Toshchakov S.V."/>
            <person name="Kublanov I.V."/>
        </authorList>
    </citation>
    <scope>NUCLEOTIDE SEQUENCE [LARGE SCALE GENOMIC DNA]</scope>
    <source>
        <strain evidence="1 2">38-H</strain>
    </source>
</reference>
<gene>
    <name evidence="1" type="ORF">FHG85_03320</name>
</gene>
<name>A0A7D3XYN9_9BACT</name>